<dbReference type="Pfam" id="PF01590">
    <property type="entry name" value="GAF"/>
    <property type="match status" value="3"/>
</dbReference>
<dbReference type="eggNOG" id="KOG3689">
    <property type="taxonomic scope" value="Eukaryota"/>
</dbReference>
<dbReference type="SUPFAM" id="SSF55781">
    <property type="entry name" value="GAF domain-like"/>
    <property type="match status" value="3"/>
</dbReference>
<evidence type="ECO:0000256" key="1">
    <source>
        <dbReference type="SAM" id="MobiDB-lite"/>
    </source>
</evidence>
<dbReference type="PaxDb" id="55529-EKX41362"/>
<gene>
    <name evidence="3" type="ORF">GUITHDRAFT_112573</name>
</gene>
<dbReference type="HOGENOM" id="CLU_283364_0_0_1"/>
<evidence type="ECO:0000313" key="4">
    <source>
        <dbReference type="EnsemblProtists" id="EKX41362"/>
    </source>
</evidence>
<feature type="compositionally biased region" description="Low complexity" evidence="1">
    <location>
        <begin position="69"/>
        <end position="83"/>
    </location>
</feature>
<dbReference type="Gene3D" id="3.30.450.40">
    <property type="match status" value="3"/>
</dbReference>
<feature type="region of interest" description="Disordered" evidence="1">
    <location>
        <begin position="1"/>
        <end position="103"/>
    </location>
</feature>
<dbReference type="KEGG" id="gtt:GUITHDRAFT_112573"/>
<feature type="region of interest" description="Disordered" evidence="1">
    <location>
        <begin position="456"/>
        <end position="486"/>
    </location>
</feature>
<feature type="compositionally biased region" description="Basic and acidic residues" evidence="1">
    <location>
        <begin position="463"/>
        <end position="478"/>
    </location>
</feature>
<dbReference type="GeneID" id="17298071"/>
<evidence type="ECO:0000259" key="2">
    <source>
        <dbReference type="SMART" id="SM00065"/>
    </source>
</evidence>
<keyword evidence="5" id="KW-1185">Reference proteome</keyword>
<dbReference type="AlphaFoldDB" id="L1IZ66"/>
<dbReference type="SMART" id="SM00065">
    <property type="entry name" value="GAF"/>
    <property type="match status" value="3"/>
</dbReference>
<dbReference type="RefSeq" id="XP_005828342.1">
    <property type="nucleotide sequence ID" value="XM_005828285.1"/>
</dbReference>
<dbReference type="EnsemblProtists" id="EKX41362">
    <property type="protein sequence ID" value="EKX41362"/>
    <property type="gene ID" value="GUITHDRAFT_112573"/>
</dbReference>
<evidence type="ECO:0000313" key="3">
    <source>
        <dbReference type="EMBL" id="EKX41362.1"/>
    </source>
</evidence>
<organism evidence="3">
    <name type="scientific">Guillardia theta (strain CCMP2712)</name>
    <name type="common">Cryptophyte</name>
    <dbReference type="NCBI Taxonomy" id="905079"/>
    <lineage>
        <taxon>Eukaryota</taxon>
        <taxon>Cryptophyceae</taxon>
        <taxon>Pyrenomonadales</taxon>
        <taxon>Geminigeraceae</taxon>
        <taxon>Guillardia</taxon>
    </lineage>
</organism>
<accession>L1IZ66</accession>
<feature type="compositionally biased region" description="Basic and acidic residues" evidence="1">
    <location>
        <begin position="9"/>
        <end position="26"/>
    </location>
</feature>
<name>L1IZ66_GUITC</name>
<dbReference type="EMBL" id="JH993024">
    <property type="protein sequence ID" value="EKX41362.1"/>
    <property type="molecule type" value="Genomic_DNA"/>
</dbReference>
<feature type="domain" description="GAF" evidence="2">
    <location>
        <begin position="587"/>
        <end position="755"/>
    </location>
</feature>
<feature type="domain" description="GAF" evidence="2">
    <location>
        <begin position="940"/>
        <end position="1095"/>
    </location>
</feature>
<dbReference type="OrthoDB" id="74705at2759"/>
<dbReference type="InterPro" id="IPR003018">
    <property type="entry name" value="GAF"/>
</dbReference>
<protein>
    <recommendedName>
        <fullName evidence="2">GAF domain-containing protein</fullName>
    </recommendedName>
</protein>
<reference evidence="4" key="3">
    <citation type="submission" date="2016-03" db="UniProtKB">
        <authorList>
            <consortium name="EnsemblProtists"/>
        </authorList>
    </citation>
    <scope>IDENTIFICATION</scope>
</reference>
<reference evidence="3 5" key="1">
    <citation type="journal article" date="2012" name="Nature">
        <title>Algal genomes reveal evolutionary mosaicism and the fate of nucleomorphs.</title>
        <authorList>
            <consortium name="DOE Joint Genome Institute"/>
            <person name="Curtis B.A."/>
            <person name="Tanifuji G."/>
            <person name="Burki F."/>
            <person name="Gruber A."/>
            <person name="Irimia M."/>
            <person name="Maruyama S."/>
            <person name="Arias M.C."/>
            <person name="Ball S.G."/>
            <person name="Gile G.H."/>
            <person name="Hirakawa Y."/>
            <person name="Hopkins J.F."/>
            <person name="Kuo A."/>
            <person name="Rensing S.A."/>
            <person name="Schmutz J."/>
            <person name="Symeonidi A."/>
            <person name="Elias M."/>
            <person name="Eveleigh R.J."/>
            <person name="Herman E.K."/>
            <person name="Klute M.J."/>
            <person name="Nakayama T."/>
            <person name="Obornik M."/>
            <person name="Reyes-Prieto A."/>
            <person name="Armbrust E.V."/>
            <person name="Aves S.J."/>
            <person name="Beiko R.G."/>
            <person name="Coutinho P."/>
            <person name="Dacks J.B."/>
            <person name="Durnford D.G."/>
            <person name="Fast N.M."/>
            <person name="Green B.R."/>
            <person name="Grisdale C.J."/>
            <person name="Hempel F."/>
            <person name="Henrissat B."/>
            <person name="Hoppner M.P."/>
            <person name="Ishida K."/>
            <person name="Kim E."/>
            <person name="Koreny L."/>
            <person name="Kroth P.G."/>
            <person name="Liu Y."/>
            <person name="Malik S.B."/>
            <person name="Maier U.G."/>
            <person name="McRose D."/>
            <person name="Mock T."/>
            <person name="Neilson J.A."/>
            <person name="Onodera N.T."/>
            <person name="Poole A.M."/>
            <person name="Pritham E.J."/>
            <person name="Richards T.A."/>
            <person name="Rocap G."/>
            <person name="Roy S.W."/>
            <person name="Sarai C."/>
            <person name="Schaack S."/>
            <person name="Shirato S."/>
            <person name="Slamovits C.H."/>
            <person name="Spencer D.F."/>
            <person name="Suzuki S."/>
            <person name="Worden A.Z."/>
            <person name="Zauner S."/>
            <person name="Barry K."/>
            <person name="Bell C."/>
            <person name="Bharti A.K."/>
            <person name="Crow J.A."/>
            <person name="Grimwood J."/>
            <person name="Kramer R."/>
            <person name="Lindquist E."/>
            <person name="Lucas S."/>
            <person name="Salamov A."/>
            <person name="McFadden G.I."/>
            <person name="Lane C.E."/>
            <person name="Keeling P.J."/>
            <person name="Gray M.W."/>
            <person name="Grigoriev I.V."/>
            <person name="Archibald J.M."/>
        </authorList>
    </citation>
    <scope>NUCLEOTIDE SEQUENCE</scope>
    <source>
        <strain evidence="3 5">CCMP2712</strain>
    </source>
</reference>
<dbReference type="InterPro" id="IPR029016">
    <property type="entry name" value="GAF-like_dom_sf"/>
</dbReference>
<sequence length="1100" mass="123438">MRRRPASAVERRMDVEGHARQSEGARRRPASAVPAAKSEAPPPRGSARQRATRPASATFSTRTPDFMDPPSSLPLRPASAFRFSSREEARGGRRRPSSSLTSYRKDPAWEAMEAKEGGQSFAYTPFFDTVDAEVKSKIADGSNALRLKIQSAMANLYMSRDEPEASTDDLVYQDLTKEMTRDLLIAQLEDEIRYLQLVQTDLERERVESLQELRAHKWRLSHKLSKVEKLNVFLRETMITGTFEPTKMDEIDQHAVTSSHDGPIPRTLLLHDAINKNNPNKQTFHRIINPTPLPLSLSSHTPLLNLWIAYVPDASCLTRETSLRAQLVKLQGSELDTIQHWRDLKRILSSGDHRRRLKAMGCSGVMELMTKKGKQHKMHASLSMEMLKKHADKSNPLVISDKASQLSDEQTEEKIHNMTILTAKLTEKNGEGKLPADEEDDPTTFDAVLMELNNQSSRNAEAAAEHAAEDVAEGENREGQNAGVEGQGSIDLSLFKEILQSKEGEKGGAVVVQKHKDTRRRQTVQQQVQRLLRGQEALSKFQEVVASLDLQTRLDMIEEVASNLVGVGMVIRLMDAMRRIVHDSGVDETLVLLNLQQAIMQLVHAGHVRMWLTDERNSKIWEWTASNPEGQQQRSFTNAEVASGEESVHVRKRQVKPGIAADVARTGMGINIPFPAVQSKSFSIEVDRLQGENARTIMCEPIRHGGQVVAVIQCYNKVSPSGEEPFTRVDELLVRSIGELAGGLIHKCSQLKTLLEASRKALHVSSLTRHYPFNYQDLFLLAHAYTRDMMERVEATHCQLYVSSVLDNNRKFLWSFSPAGLGEPLVIPHGVGVAGWVAEHEEAVRSEDVRADPRFAEEVDFVYLSLKKHKEEGEEGKEETHGLLALPLFNLDGSLLGVCSFIDKKGGGTFTEMDEQVTRVSKRMMEIVVNTSLANHSHFFAQETVFEALFQLKRLTECDRAMLMVSETKRSSRMRKKQLRLAAHSDSFIYERKEQSLSLPIADGLFGYVARTGFDIVIPDAQVDPRFNRLLDRQLDYSTTSLMCIPVPHHDSEESILGVLVLSNKSNARAFTPMDIAAAHVMRRCISYLYSNSIKDKPTG</sequence>
<dbReference type="STRING" id="905079.L1IZ66"/>
<evidence type="ECO:0000313" key="5">
    <source>
        <dbReference type="Proteomes" id="UP000011087"/>
    </source>
</evidence>
<dbReference type="Proteomes" id="UP000011087">
    <property type="component" value="Unassembled WGS sequence"/>
</dbReference>
<proteinExistence type="predicted"/>
<feature type="domain" description="GAF" evidence="2">
    <location>
        <begin position="777"/>
        <end position="939"/>
    </location>
</feature>
<reference evidence="5" key="2">
    <citation type="submission" date="2012-11" db="EMBL/GenBank/DDBJ databases">
        <authorList>
            <person name="Kuo A."/>
            <person name="Curtis B.A."/>
            <person name="Tanifuji G."/>
            <person name="Burki F."/>
            <person name="Gruber A."/>
            <person name="Irimia M."/>
            <person name="Maruyama S."/>
            <person name="Arias M.C."/>
            <person name="Ball S.G."/>
            <person name="Gile G.H."/>
            <person name="Hirakawa Y."/>
            <person name="Hopkins J.F."/>
            <person name="Rensing S.A."/>
            <person name="Schmutz J."/>
            <person name="Symeonidi A."/>
            <person name="Elias M."/>
            <person name="Eveleigh R.J."/>
            <person name="Herman E.K."/>
            <person name="Klute M.J."/>
            <person name="Nakayama T."/>
            <person name="Obornik M."/>
            <person name="Reyes-Prieto A."/>
            <person name="Armbrust E.V."/>
            <person name="Aves S.J."/>
            <person name="Beiko R.G."/>
            <person name="Coutinho P."/>
            <person name="Dacks J.B."/>
            <person name="Durnford D.G."/>
            <person name="Fast N.M."/>
            <person name="Green B.R."/>
            <person name="Grisdale C."/>
            <person name="Hempe F."/>
            <person name="Henrissat B."/>
            <person name="Hoppner M.P."/>
            <person name="Ishida K.-I."/>
            <person name="Kim E."/>
            <person name="Koreny L."/>
            <person name="Kroth P.G."/>
            <person name="Liu Y."/>
            <person name="Malik S.-B."/>
            <person name="Maier U.G."/>
            <person name="McRose D."/>
            <person name="Mock T."/>
            <person name="Neilson J.A."/>
            <person name="Onodera N.T."/>
            <person name="Poole A.M."/>
            <person name="Pritham E.J."/>
            <person name="Richards T.A."/>
            <person name="Rocap G."/>
            <person name="Roy S.W."/>
            <person name="Sarai C."/>
            <person name="Schaack S."/>
            <person name="Shirato S."/>
            <person name="Slamovits C.H."/>
            <person name="Spencer D.F."/>
            <person name="Suzuki S."/>
            <person name="Worden A.Z."/>
            <person name="Zauner S."/>
            <person name="Barry K."/>
            <person name="Bell C."/>
            <person name="Bharti A.K."/>
            <person name="Crow J.A."/>
            <person name="Grimwood J."/>
            <person name="Kramer R."/>
            <person name="Lindquist E."/>
            <person name="Lucas S."/>
            <person name="Salamov A."/>
            <person name="McFadden G.I."/>
            <person name="Lane C.E."/>
            <person name="Keeling P.J."/>
            <person name="Gray M.W."/>
            <person name="Grigoriev I.V."/>
            <person name="Archibald J.M."/>
        </authorList>
    </citation>
    <scope>NUCLEOTIDE SEQUENCE</scope>
    <source>
        <strain evidence="5">CCMP2712</strain>
    </source>
</reference>